<dbReference type="EMBL" id="PTJE01000001">
    <property type="protein sequence ID" value="PPK97041.1"/>
    <property type="molecule type" value="Genomic_DNA"/>
</dbReference>
<keyword evidence="3" id="KW-1185">Reference proteome</keyword>
<comment type="caution">
    <text evidence="2">The sequence shown here is derived from an EMBL/GenBank/DDBJ whole genome shotgun (WGS) entry which is preliminary data.</text>
</comment>
<name>A0A2S6IS77_9FLAO</name>
<dbReference type="AlphaFoldDB" id="A0A2S6IS77"/>
<proteinExistence type="predicted"/>
<reference evidence="2 3" key="1">
    <citation type="submission" date="2018-02" db="EMBL/GenBank/DDBJ databases">
        <title>Genomic Encyclopedia of Archaeal and Bacterial Type Strains, Phase II (KMG-II): from individual species to whole genera.</title>
        <authorList>
            <person name="Goeker M."/>
        </authorList>
    </citation>
    <scope>NUCLEOTIDE SEQUENCE [LARGE SCALE GENOMIC DNA]</scope>
    <source>
        <strain evidence="2 3">DSM 16809</strain>
    </source>
</reference>
<keyword evidence="1" id="KW-0812">Transmembrane</keyword>
<accession>A0A2S6IS77</accession>
<organism evidence="2 3">
    <name type="scientific">Nonlabens xylanidelens</name>
    <dbReference type="NCBI Taxonomy" id="191564"/>
    <lineage>
        <taxon>Bacteria</taxon>
        <taxon>Pseudomonadati</taxon>
        <taxon>Bacteroidota</taxon>
        <taxon>Flavobacteriia</taxon>
        <taxon>Flavobacteriales</taxon>
        <taxon>Flavobacteriaceae</taxon>
        <taxon>Nonlabens</taxon>
    </lineage>
</organism>
<evidence type="ECO:0000313" key="2">
    <source>
        <dbReference type="EMBL" id="PPK97041.1"/>
    </source>
</evidence>
<sequence>MYYSRFTISLFRAVLDAFRAMTNYRLKIPLEISRGIFKFYEMMLYYNPAAVFAIFCNAFDILSIDFSVSFKW</sequence>
<evidence type="ECO:0000256" key="1">
    <source>
        <dbReference type="SAM" id="Phobius"/>
    </source>
</evidence>
<keyword evidence="1" id="KW-1133">Transmembrane helix</keyword>
<gene>
    <name evidence="2" type="ORF">LY01_00868</name>
</gene>
<protein>
    <submittedName>
        <fullName evidence="2">Uncharacterized protein</fullName>
    </submittedName>
</protein>
<feature type="transmembrane region" description="Helical" evidence="1">
    <location>
        <begin position="44"/>
        <end position="64"/>
    </location>
</feature>
<dbReference type="Proteomes" id="UP000239002">
    <property type="component" value="Unassembled WGS sequence"/>
</dbReference>
<evidence type="ECO:0000313" key="3">
    <source>
        <dbReference type="Proteomes" id="UP000239002"/>
    </source>
</evidence>
<keyword evidence="1" id="KW-0472">Membrane</keyword>